<keyword evidence="2" id="KW-0560">Oxidoreductase</keyword>
<sequence>MNIGGADGFGAAIVDRFSREGWKVIMIDLNKSGGEAKARADPNLEYVFGDVSKQETWETALGIIRNKYGRVDVIVNNAGITHDPSVWAYRNDTPYNL</sequence>
<keyword evidence="4" id="KW-1185">Reference proteome</keyword>
<dbReference type="PANTHER" id="PTHR43669:SF3">
    <property type="entry name" value="ALCOHOL DEHYDROGENASE, PUTATIVE (AFU_ORTHOLOGUE AFUA_3G03445)-RELATED"/>
    <property type="match status" value="1"/>
</dbReference>
<name>A0A1Q5T8K2_9EURO</name>
<dbReference type="AlphaFoldDB" id="A0A1Q5T8K2"/>
<dbReference type="PANTHER" id="PTHR43669">
    <property type="entry name" value="5-KETO-D-GLUCONATE 5-REDUCTASE"/>
    <property type="match status" value="1"/>
</dbReference>
<dbReference type="Proteomes" id="UP000186955">
    <property type="component" value="Unassembled WGS sequence"/>
</dbReference>
<dbReference type="Pfam" id="PF00106">
    <property type="entry name" value="adh_short"/>
    <property type="match status" value="1"/>
</dbReference>
<gene>
    <name evidence="3" type="ORF">PENSUB_10705</name>
</gene>
<dbReference type="InterPro" id="IPR036291">
    <property type="entry name" value="NAD(P)-bd_dom_sf"/>
</dbReference>
<dbReference type="STRING" id="1316194.A0A1Q5T8K2"/>
<accession>A0A1Q5T8K2</accession>
<dbReference type="SUPFAM" id="SSF51735">
    <property type="entry name" value="NAD(P)-binding Rossmann-fold domains"/>
    <property type="match status" value="1"/>
</dbReference>
<evidence type="ECO:0000313" key="4">
    <source>
        <dbReference type="Proteomes" id="UP000186955"/>
    </source>
</evidence>
<dbReference type="EMBL" id="MNBE01000698">
    <property type="protein sequence ID" value="OKO96530.1"/>
    <property type="molecule type" value="Genomic_DNA"/>
</dbReference>
<proteinExistence type="inferred from homology"/>
<reference evidence="3 4" key="1">
    <citation type="submission" date="2016-10" db="EMBL/GenBank/DDBJ databases">
        <title>Genome sequence of the ascomycete fungus Penicillium subrubescens.</title>
        <authorList>
            <person name="De Vries R.P."/>
            <person name="Peng M."/>
            <person name="Dilokpimol A."/>
            <person name="Hilden K."/>
            <person name="Makela M.R."/>
            <person name="Grigoriev I."/>
            <person name="Riley R."/>
            <person name="Granchi Z."/>
        </authorList>
    </citation>
    <scope>NUCLEOTIDE SEQUENCE [LARGE SCALE GENOMIC DNA]</scope>
    <source>
        <strain evidence="3 4">CBS 132785</strain>
    </source>
</reference>
<comment type="caution">
    <text evidence="3">The sequence shown here is derived from an EMBL/GenBank/DDBJ whole genome shotgun (WGS) entry which is preliminary data.</text>
</comment>
<evidence type="ECO:0000256" key="1">
    <source>
        <dbReference type="ARBA" id="ARBA00006484"/>
    </source>
</evidence>
<evidence type="ECO:0000256" key="2">
    <source>
        <dbReference type="ARBA" id="ARBA00023002"/>
    </source>
</evidence>
<dbReference type="GO" id="GO:0016491">
    <property type="term" value="F:oxidoreductase activity"/>
    <property type="evidence" value="ECO:0007669"/>
    <property type="project" value="UniProtKB-KW"/>
</dbReference>
<evidence type="ECO:0000313" key="3">
    <source>
        <dbReference type="EMBL" id="OKO96530.1"/>
    </source>
</evidence>
<protein>
    <submittedName>
        <fullName evidence="3">3-hydroxyacyl-CoA dehydrogenase type-2</fullName>
    </submittedName>
</protein>
<dbReference type="InterPro" id="IPR002347">
    <property type="entry name" value="SDR_fam"/>
</dbReference>
<comment type="similarity">
    <text evidence="1">Belongs to the short-chain dehydrogenases/reductases (SDR) family.</text>
</comment>
<organism evidence="3 4">
    <name type="scientific">Penicillium subrubescens</name>
    <dbReference type="NCBI Taxonomy" id="1316194"/>
    <lineage>
        <taxon>Eukaryota</taxon>
        <taxon>Fungi</taxon>
        <taxon>Dikarya</taxon>
        <taxon>Ascomycota</taxon>
        <taxon>Pezizomycotina</taxon>
        <taxon>Eurotiomycetes</taxon>
        <taxon>Eurotiomycetidae</taxon>
        <taxon>Eurotiales</taxon>
        <taxon>Aspergillaceae</taxon>
        <taxon>Penicillium</taxon>
    </lineage>
</organism>
<dbReference type="Gene3D" id="3.40.50.720">
    <property type="entry name" value="NAD(P)-binding Rossmann-like Domain"/>
    <property type="match status" value="1"/>
</dbReference>